<evidence type="ECO:0000256" key="2">
    <source>
        <dbReference type="ARBA" id="ARBA00022977"/>
    </source>
</evidence>
<name>Q0YT11_9CHLB</name>
<dbReference type="GO" id="GO:0004789">
    <property type="term" value="F:thiamine-phosphate diphosphorylase activity"/>
    <property type="evidence" value="ECO:0007669"/>
    <property type="project" value="TreeGrafter"/>
</dbReference>
<evidence type="ECO:0000256" key="1">
    <source>
        <dbReference type="ARBA" id="ARBA00004948"/>
    </source>
</evidence>
<dbReference type="PANTHER" id="PTHR20857">
    <property type="entry name" value="THIAMINE-PHOSPHATE PYROPHOSPHORYLASE"/>
    <property type="match status" value="1"/>
</dbReference>
<dbReference type="AlphaFoldDB" id="Q0YT11"/>
<comment type="caution">
    <text evidence="4">The sequence shown here is derived from an EMBL/GenBank/DDBJ whole genome shotgun (WGS) entry which is preliminary data.</text>
</comment>
<feature type="domain" description="Thiamine phosphate synthase/TenI" evidence="3">
    <location>
        <begin position="44"/>
        <end position="194"/>
    </location>
</feature>
<dbReference type="InterPro" id="IPR036206">
    <property type="entry name" value="ThiamineP_synth_sf"/>
</dbReference>
<keyword evidence="5" id="KW-1185">Reference proteome</keyword>
<accession>Q0YT11</accession>
<organism evidence="4 5">
    <name type="scientific">Chlorobium ferrooxidans DSM 13031</name>
    <dbReference type="NCBI Taxonomy" id="377431"/>
    <lineage>
        <taxon>Bacteria</taxon>
        <taxon>Pseudomonadati</taxon>
        <taxon>Chlorobiota</taxon>
        <taxon>Chlorobiia</taxon>
        <taxon>Chlorobiales</taxon>
        <taxon>Chlorobiaceae</taxon>
        <taxon>Chlorobium/Pelodictyon group</taxon>
        <taxon>Chlorobium</taxon>
    </lineage>
</organism>
<dbReference type="InterPro" id="IPR022998">
    <property type="entry name" value="ThiamineP_synth_TenI"/>
</dbReference>
<keyword evidence="2" id="KW-0784">Thiamine biosynthesis</keyword>
<dbReference type="GO" id="GO:0005737">
    <property type="term" value="C:cytoplasm"/>
    <property type="evidence" value="ECO:0007669"/>
    <property type="project" value="TreeGrafter"/>
</dbReference>
<sequence>MVHITPHNAPLPRLLLISSGKEAPLIGTPLLIQLQLLPRFMPCMIQIREKHLDAKQLFQLSLMAAEIACEKEVRILINERADIALAAALHGVHLPENSCPPDKLRAIAPELIIGCSVHSPLSACIAEERGADYLLFGPVFDTPSKRKYGPPQGVEKLGALCRSTSLPVFAVGGITPQNIPCCMKQGAYGAAGISIFEPGSGFVATFEQFHNTLYQ</sequence>
<dbReference type="SUPFAM" id="SSF51391">
    <property type="entry name" value="Thiamin phosphate synthase"/>
    <property type="match status" value="1"/>
</dbReference>
<evidence type="ECO:0000259" key="3">
    <source>
        <dbReference type="Pfam" id="PF02581"/>
    </source>
</evidence>
<dbReference type="Proteomes" id="UP000004162">
    <property type="component" value="Unassembled WGS sequence"/>
</dbReference>
<dbReference type="PANTHER" id="PTHR20857:SF15">
    <property type="entry name" value="THIAMINE-PHOSPHATE SYNTHASE"/>
    <property type="match status" value="1"/>
</dbReference>
<dbReference type="RefSeq" id="WP_006365880.1">
    <property type="nucleotide sequence ID" value="NZ_AASE01000004.1"/>
</dbReference>
<protein>
    <submittedName>
        <fullName evidence="4">Thiamine monophosphate synthase</fullName>
    </submittedName>
</protein>
<evidence type="ECO:0000313" key="4">
    <source>
        <dbReference type="EMBL" id="EAT59453.1"/>
    </source>
</evidence>
<dbReference type="Pfam" id="PF02581">
    <property type="entry name" value="TMP-TENI"/>
    <property type="match status" value="1"/>
</dbReference>
<comment type="pathway">
    <text evidence="1">Cofactor biosynthesis; thiamine diphosphate biosynthesis.</text>
</comment>
<dbReference type="CDD" id="cd00564">
    <property type="entry name" value="TMP_TenI"/>
    <property type="match status" value="1"/>
</dbReference>
<dbReference type="OrthoDB" id="194683at2"/>
<reference evidence="4 5" key="2">
    <citation type="submission" date="2006-07" db="EMBL/GenBank/DDBJ databases">
        <title>Sequencing of the draft genome and assembly of Chlorobium ferroxidans DSM 13031.</title>
        <authorList>
            <consortium name="US DOE Joint Genome Institute (JGI-PGF)"/>
            <person name="Copeland A."/>
            <person name="Lucas S."/>
            <person name="Lapidus A."/>
            <person name="Barry K."/>
            <person name="Glavina del Rio T."/>
            <person name="Dalin E."/>
            <person name="Tice H."/>
            <person name="Bruce D."/>
            <person name="Pitluck S."/>
            <person name="Richardson P."/>
        </authorList>
    </citation>
    <scope>NUCLEOTIDE SEQUENCE [LARGE SCALE GENOMIC DNA]</scope>
    <source>
        <strain evidence="4 5">DSM 13031</strain>
    </source>
</reference>
<reference evidence="4 5" key="1">
    <citation type="submission" date="2006-07" db="EMBL/GenBank/DDBJ databases">
        <title>Annotation of the draft genome assembly of Chlorobium ferroxidans DSM 13031.</title>
        <authorList>
            <consortium name="US DOE Joint Genome Institute (JGI-ORNL)"/>
            <person name="Larimer F."/>
            <person name="Land M."/>
            <person name="Hauser L."/>
        </authorList>
    </citation>
    <scope>NUCLEOTIDE SEQUENCE [LARGE SCALE GENOMIC DNA]</scope>
    <source>
        <strain evidence="4 5">DSM 13031</strain>
    </source>
</reference>
<dbReference type="GO" id="GO:0009228">
    <property type="term" value="P:thiamine biosynthetic process"/>
    <property type="evidence" value="ECO:0007669"/>
    <property type="project" value="UniProtKB-KW"/>
</dbReference>
<proteinExistence type="predicted"/>
<dbReference type="InterPro" id="IPR013785">
    <property type="entry name" value="Aldolase_TIM"/>
</dbReference>
<evidence type="ECO:0000313" key="5">
    <source>
        <dbReference type="Proteomes" id="UP000004162"/>
    </source>
</evidence>
<dbReference type="EMBL" id="AASE01000004">
    <property type="protein sequence ID" value="EAT59453.1"/>
    <property type="molecule type" value="Genomic_DNA"/>
</dbReference>
<gene>
    <name evidence="4" type="ORF">CferDRAFT_1380</name>
</gene>
<dbReference type="Gene3D" id="3.20.20.70">
    <property type="entry name" value="Aldolase class I"/>
    <property type="match status" value="1"/>
</dbReference>